<feature type="compositionally biased region" description="Basic and acidic residues" evidence="1">
    <location>
        <begin position="21"/>
        <end position="33"/>
    </location>
</feature>
<comment type="caution">
    <text evidence="2">The sequence shown here is derived from an EMBL/GenBank/DDBJ whole genome shotgun (WGS) entry which is preliminary data.</text>
</comment>
<dbReference type="Proteomes" id="UP001597506">
    <property type="component" value="Unassembled WGS sequence"/>
</dbReference>
<sequence length="148" mass="17119">MESLIFMIIAGIISMIFNRTKKGDSEKERKVIPTEKAPNPIQREKPPVKVETEPRRAQKINKEKAPESASNRFIEKRMEVERQIAEQKVQKTSNRNKLNPPISRGNQYQKKKYSAVSFDNLTQDDLVKGIVMSEILGPPRAKKQHHRK</sequence>
<evidence type="ECO:0000256" key="1">
    <source>
        <dbReference type="SAM" id="MobiDB-lite"/>
    </source>
</evidence>
<gene>
    <name evidence="2" type="ORF">ACFSUL_04165</name>
</gene>
<proteinExistence type="predicted"/>
<evidence type="ECO:0000313" key="3">
    <source>
        <dbReference type="Proteomes" id="UP001597506"/>
    </source>
</evidence>
<feature type="compositionally biased region" description="Basic and acidic residues" evidence="1">
    <location>
        <begin position="42"/>
        <end position="66"/>
    </location>
</feature>
<feature type="region of interest" description="Disordered" evidence="1">
    <location>
        <begin position="87"/>
        <end position="110"/>
    </location>
</feature>
<reference evidence="3" key="1">
    <citation type="journal article" date="2019" name="Int. J. Syst. Evol. Microbiol.">
        <title>The Global Catalogue of Microorganisms (GCM) 10K type strain sequencing project: providing services to taxonomists for standard genome sequencing and annotation.</title>
        <authorList>
            <consortium name="The Broad Institute Genomics Platform"/>
            <consortium name="The Broad Institute Genome Sequencing Center for Infectious Disease"/>
            <person name="Wu L."/>
            <person name="Ma J."/>
        </authorList>
    </citation>
    <scope>NUCLEOTIDE SEQUENCE [LARGE SCALE GENOMIC DNA]</scope>
    <source>
        <strain evidence="3">KCTC 3913</strain>
    </source>
</reference>
<protein>
    <submittedName>
        <fullName evidence="2">Uncharacterized protein</fullName>
    </submittedName>
</protein>
<evidence type="ECO:0000313" key="2">
    <source>
        <dbReference type="EMBL" id="MFD2679943.1"/>
    </source>
</evidence>
<accession>A0ABW5RMN9</accession>
<dbReference type="EMBL" id="JBHUMF010000009">
    <property type="protein sequence ID" value="MFD2679943.1"/>
    <property type="molecule type" value="Genomic_DNA"/>
</dbReference>
<organism evidence="2 3">
    <name type="scientific">Bacillus seohaeanensis</name>
    <dbReference type="NCBI Taxonomy" id="284580"/>
    <lineage>
        <taxon>Bacteria</taxon>
        <taxon>Bacillati</taxon>
        <taxon>Bacillota</taxon>
        <taxon>Bacilli</taxon>
        <taxon>Bacillales</taxon>
        <taxon>Bacillaceae</taxon>
        <taxon>Bacillus</taxon>
    </lineage>
</organism>
<dbReference type="RefSeq" id="WP_377932982.1">
    <property type="nucleotide sequence ID" value="NZ_JBHUMF010000009.1"/>
</dbReference>
<keyword evidence="3" id="KW-1185">Reference proteome</keyword>
<feature type="region of interest" description="Disordered" evidence="1">
    <location>
        <begin position="20"/>
        <end position="73"/>
    </location>
</feature>
<name>A0ABW5RMN9_9BACI</name>